<comment type="similarity">
    <text evidence="1">Belongs to the peptidase S1C family.</text>
</comment>
<evidence type="ECO:0000256" key="1">
    <source>
        <dbReference type="ARBA" id="ARBA00010541"/>
    </source>
</evidence>
<feature type="compositionally biased region" description="Acidic residues" evidence="2">
    <location>
        <begin position="19"/>
        <end position="28"/>
    </location>
</feature>
<proteinExistence type="inferred from homology"/>
<keyword evidence="5" id="KW-1185">Reference proteome</keyword>
<feature type="transmembrane region" description="Helical" evidence="3">
    <location>
        <begin position="241"/>
        <end position="262"/>
    </location>
</feature>
<dbReference type="GO" id="GO:0006508">
    <property type="term" value="P:proteolysis"/>
    <property type="evidence" value="ECO:0007669"/>
    <property type="project" value="InterPro"/>
</dbReference>
<dbReference type="AlphaFoldDB" id="D7KLI1"/>
<name>D7KLI1_ARALL</name>
<evidence type="ECO:0000256" key="2">
    <source>
        <dbReference type="SAM" id="MobiDB-lite"/>
    </source>
</evidence>
<dbReference type="Pfam" id="PF13365">
    <property type="entry name" value="Trypsin_2"/>
    <property type="match status" value="1"/>
</dbReference>
<dbReference type="Proteomes" id="UP000008694">
    <property type="component" value="Unassembled WGS sequence"/>
</dbReference>
<dbReference type="PANTHER" id="PTHR22939">
    <property type="entry name" value="SERINE PROTEASE FAMILY S1C HTRA-RELATED"/>
    <property type="match status" value="1"/>
</dbReference>
<keyword evidence="3" id="KW-0472">Membrane</keyword>
<dbReference type="PANTHER" id="PTHR22939:SF129">
    <property type="entry name" value="SERINE PROTEASE HTRA2, MITOCHONDRIAL"/>
    <property type="match status" value="1"/>
</dbReference>
<feature type="region of interest" description="Disordered" evidence="2">
    <location>
        <begin position="1"/>
        <end position="45"/>
    </location>
</feature>
<evidence type="ECO:0000313" key="4">
    <source>
        <dbReference type="EMBL" id="EFH68851.1"/>
    </source>
</evidence>
<keyword evidence="3" id="KW-1133">Transmembrane helix</keyword>
<feature type="compositionally biased region" description="Polar residues" evidence="2">
    <location>
        <begin position="1"/>
        <end position="15"/>
    </location>
</feature>
<dbReference type="eggNOG" id="KOG1320">
    <property type="taxonomic scope" value="Eukaryota"/>
</dbReference>
<dbReference type="STRING" id="81972.D7KLI1"/>
<dbReference type="EMBL" id="GL348713">
    <property type="protein sequence ID" value="EFH68851.1"/>
    <property type="molecule type" value="Genomic_DNA"/>
</dbReference>
<dbReference type="SUPFAM" id="SSF50494">
    <property type="entry name" value="Trypsin-like serine proteases"/>
    <property type="match status" value="1"/>
</dbReference>
<evidence type="ECO:0000256" key="3">
    <source>
        <dbReference type="SAM" id="Phobius"/>
    </source>
</evidence>
<protein>
    <recommendedName>
        <fullName evidence="6">Trypsin family protein</fullName>
    </recommendedName>
</protein>
<sequence>MTQEQGSPSQEHITPSQEDLSDSSEEEDTKQIILDSSPENEEYEDLTITQATPLVSPSIHPIGRYTVADVAERVGPSVVRVVVPSSDKRKKSQGSGFFIDRKRVLTCAHVVVDTDEEGEILSYPDKVVLKTHNGNFVDAKLLTHTVSLHYDIAVLEITSEETFQPVMFGNSRQVLLGGWVIAFGSPNYMDRTLSLGTINCIDRTDVELRLPKHKRIFYFQCDCMLNVGNMGGPLVDLEGNVIALISMAFVGGIGISVPIHTVRKFLKDKF</sequence>
<dbReference type="PRINTS" id="PR00834">
    <property type="entry name" value="PROTEASES2C"/>
</dbReference>
<keyword evidence="3" id="KW-0812">Transmembrane</keyword>
<accession>D7KLI1</accession>
<dbReference type="InterPro" id="IPR001940">
    <property type="entry name" value="Peptidase_S1C"/>
</dbReference>
<dbReference type="InterPro" id="IPR009003">
    <property type="entry name" value="Peptidase_S1_PA"/>
</dbReference>
<dbReference type="HOGENOM" id="CLU_1031863_0_0_1"/>
<reference evidence="5" key="1">
    <citation type="journal article" date="2011" name="Nat. Genet.">
        <title>The Arabidopsis lyrata genome sequence and the basis of rapid genome size change.</title>
        <authorList>
            <person name="Hu T.T."/>
            <person name="Pattyn P."/>
            <person name="Bakker E.G."/>
            <person name="Cao J."/>
            <person name="Cheng J.-F."/>
            <person name="Clark R.M."/>
            <person name="Fahlgren N."/>
            <person name="Fawcett J.A."/>
            <person name="Grimwood J."/>
            <person name="Gundlach H."/>
            <person name="Haberer G."/>
            <person name="Hollister J.D."/>
            <person name="Ossowski S."/>
            <person name="Ottilar R.P."/>
            <person name="Salamov A.A."/>
            <person name="Schneeberger K."/>
            <person name="Spannagl M."/>
            <person name="Wang X."/>
            <person name="Yang L."/>
            <person name="Nasrallah M.E."/>
            <person name="Bergelson J."/>
            <person name="Carrington J.C."/>
            <person name="Gaut B.S."/>
            <person name="Schmutz J."/>
            <person name="Mayer K.F.X."/>
            <person name="Van de Peer Y."/>
            <person name="Grigoriev I.V."/>
            <person name="Nordborg M."/>
            <person name="Weigel D."/>
            <person name="Guo Y.-L."/>
        </authorList>
    </citation>
    <scope>NUCLEOTIDE SEQUENCE [LARGE SCALE GENOMIC DNA]</scope>
    <source>
        <strain evidence="5">cv. MN47</strain>
    </source>
</reference>
<gene>
    <name evidence="4" type="ORF">ARALYDRAFT_334364</name>
</gene>
<dbReference type="Gramene" id="fgenesh1_pg.C_scaffold_1000929">
    <property type="protein sequence ID" value="fgenesh1_pg.C_scaffold_1000929"/>
    <property type="gene ID" value="fgenesh1_pg.C_scaffold_1000929"/>
</dbReference>
<evidence type="ECO:0000313" key="5">
    <source>
        <dbReference type="Proteomes" id="UP000008694"/>
    </source>
</evidence>
<dbReference type="Gene3D" id="2.40.10.120">
    <property type="match status" value="1"/>
</dbReference>
<evidence type="ECO:0008006" key="6">
    <source>
        <dbReference type="Google" id="ProtNLM"/>
    </source>
</evidence>
<organism evidence="5">
    <name type="scientific">Arabidopsis lyrata subsp. lyrata</name>
    <name type="common">Lyre-leaved rock-cress</name>
    <dbReference type="NCBI Taxonomy" id="81972"/>
    <lineage>
        <taxon>Eukaryota</taxon>
        <taxon>Viridiplantae</taxon>
        <taxon>Streptophyta</taxon>
        <taxon>Embryophyta</taxon>
        <taxon>Tracheophyta</taxon>
        <taxon>Spermatophyta</taxon>
        <taxon>Magnoliopsida</taxon>
        <taxon>eudicotyledons</taxon>
        <taxon>Gunneridae</taxon>
        <taxon>Pentapetalae</taxon>
        <taxon>rosids</taxon>
        <taxon>malvids</taxon>
        <taxon>Brassicales</taxon>
        <taxon>Brassicaceae</taxon>
        <taxon>Camelineae</taxon>
        <taxon>Arabidopsis</taxon>
    </lineage>
</organism>
<dbReference type="GO" id="GO:0004252">
    <property type="term" value="F:serine-type endopeptidase activity"/>
    <property type="evidence" value="ECO:0007669"/>
    <property type="project" value="InterPro"/>
</dbReference>